<evidence type="ECO:0000256" key="1">
    <source>
        <dbReference type="ARBA" id="ARBA00004123"/>
    </source>
</evidence>
<dbReference type="OrthoDB" id="341924at2759"/>
<protein>
    <recommendedName>
        <fullName evidence="9">TATA box binding protein associated factor (TAF) histone-like fold domain-containing protein</fullName>
    </recommendedName>
</protein>
<dbReference type="CDD" id="cd07979">
    <property type="entry name" value="HFD_TAF9"/>
    <property type="match status" value="1"/>
</dbReference>
<feature type="compositionally biased region" description="Low complexity" evidence="6">
    <location>
        <begin position="75"/>
        <end position="92"/>
    </location>
</feature>
<comment type="subcellular location">
    <subcellularLocation>
        <location evidence="1">Nucleus</location>
    </subcellularLocation>
</comment>
<dbReference type="InterPro" id="IPR051431">
    <property type="entry name" value="TFIID_subunit_9"/>
</dbReference>
<feature type="compositionally biased region" description="Low complexity" evidence="6">
    <location>
        <begin position="8"/>
        <end position="62"/>
    </location>
</feature>
<dbReference type="GO" id="GO:0051123">
    <property type="term" value="P:RNA polymerase II preinitiation complex assembly"/>
    <property type="evidence" value="ECO:0007669"/>
    <property type="project" value="TreeGrafter"/>
</dbReference>
<keyword evidence="8" id="KW-1185">Reference proteome</keyword>
<dbReference type="InterPro" id="IPR009072">
    <property type="entry name" value="Histone-fold"/>
</dbReference>
<feature type="compositionally biased region" description="Basic residues" evidence="6">
    <location>
        <begin position="63"/>
        <end position="74"/>
    </location>
</feature>
<feature type="compositionally biased region" description="Low complexity" evidence="6">
    <location>
        <begin position="278"/>
        <end position="302"/>
    </location>
</feature>
<dbReference type="Proteomes" id="UP000291116">
    <property type="component" value="Unassembled WGS sequence"/>
</dbReference>
<dbReference type="GO" id="GO:0016251">
    <property type="term" value="F:RNA polymerase II general transcription initiation factor activity"/>
    <property type="evidence" value="ECO:0007669"/>
    <property type="project" value="TreeGrafter"/>
</dbReference>
<dbReference type="PANTHER" id="PTHR48068">
    <property type="entry name" value="TAF9 RNA POLYMERASE II, TATA BOX-BINDING PROTEIN (TBP)-ASSOCIATED FACTOR"/>
    <property type="match status" value="1"/>
</dbReference>
<reference evidence="7 8" key="1">
    <citation type="submission" date="2019-01" db="EMBL/GenBank/DDBJ databases">
        <authorList>
            <person name="Ferrante I. M."/>
        </authorList>
    </citation>
    <scope>NUCLEOTIDE SEQUENCE [LARGE SCALE GENOMIC DNA]</scope>
    <source>
        <strain evidence="7 8">B856</strain>
    </source>
</reference>
<evidence type="ECO:0000313" key="7">
    <source>
        <dbReference type="EMBL" id="VEU44951.1"/>
    </source>
</evidence>
<keyword evidence="5" id="KW-0539">Nucleus</keyword>
<proteinExistence type="inferred from homology"/>
<evidence type="ECO:0000256" key="2">
    <source>
        <dbReference type="ARBA" id="ARBA00007646"/>
    </source>
</evidence>
<dbReference type="AlphaFoldDB" id="A0A448ZSC4"/>
<feature type="region of interest" description="Disordered" evidence="6">
    <location>
        <begin position="277"/>
        <end position="339"/>
    </location>
</feature>
<name>A0A448ZSC4_9STRA</name>
<dbReference type="Gene3D" id="1.10.20.10">
    <property type="entry name" value="Histone, subunit A"/>
    <property type="match status" value="1"/>
</dbReference>
<dbReference type="EMBL" id="CAACVS010000679">
    <property type="protein sequence ID" value="VEU44951.1"/>
    <property type="molecule type" value="Genomic_DNA"/>
</dbReference>
<feature type="region of interest" description="Disordered" evidence="6">
    <location>
        <begin position="1"/>
        <end position="92"/>
    </location>
</feature>
<dbReference type="PANTHER" id="PTHR48068:SF4">
    <property type="entry name" value="TATA-BOX BINDING PROTEIN ASSOCIATED FACTOR 9"/>
    <property type="match status" value="1"/>
</dbReference>
<evidence type="ECO:0008006" key="9">
    <source>
        <dbReference type="Google" id="ProtNLM"/>
    </source>
</evidence>
<dbReference type="GO" id="GO:0005669">
    <property type="term" value="C:transcription factor TFIID complex"/>
    <property type="evidence" value="ECO:0007669"/>
    <property type="project" value="TreeGrafter"/>
</dbReference>
<evidence type="ECO:0000313" key="8">
    <source>
        <dbReference type="Proteomes" id="UP000291116"/>
    </source>
</evidence>
<comment type="similarity">
    <text evidence="2">Belongs to the TAF9 family.</text>
</comment>
<dbReference type="Pfam" id="PF02291">
    <property type="entry name" value="TFIID-31kDa"/>
    <property type="match status" value="1"/>
</dbReference>
<dbReference type="GO" id="GO:0003713">
    <property type="term" value="F:transcription coactivator activity"/>
    <property type="evidence" value="ECO:0007669"/>
    <property type="project" value="TreeGrafter"/>
</dbReference>
<evidence type="ECO:0000256" key="4">
    <source>
        <dbReference type="ARBA" id="ARBA00023163"/>
    </source>
</evidence>
<keyword evidence="4" id="KW-0804">Transcription</keyword>
<keyword evidence="3" id="KW-0805">Transcription regulation</keyword>
<dbReference type="InterPro" id="IPR003162">
    <property type="entry name" value="TFIID-31"/>
</dbReference>
<accession>A0A448ZSC4</accession>
<dbReference type="GO" id="GO:0046982">
    <property type="term" value="F:protein heterodimerization activity"/>
    <property type="evidence" value="ECO:0007669"/>
    <property type="project" value="InterPro"/>
</dbReference>
<evidence type="ECO:0000256" key="3">
    <source>
        <dbReference type="ARBA" id="ARBA00023015"/>
    </source>
</evidence>
<gene>
    <name evidence="7" type="ORF">PSNMU_V1.4_AUG-EV-PASAV3_0121230</name>
</gene>
<evidence type="ECO:0000256" key="5">
    <source>
        <dbReference type="ARBA" id="ARBA00023242"/>
    </source>
</evidence>
<dbReference type="SUPFAM" id="SSF47113">
    <property type="entry name" value="Histone-fold"/>
    <property type="match status" value="1"/>
</dbReference>
<evidence type="ECO:0000256" key="6">
    <source>
        <dbReference type="SAM" id="MobiDB-lite"/>
    </source>
</evidence>
<organism evidence="7 8">
    <name type="scientific">Pseudo-nitzschia multistriata</name>
    <dbReference type="NCBI Taxonomy" id="183589"/>
    <lineage>
        <taxon>Eukaryota</taxon>
        <taxon>Sar</taxon>
        <taxon>Stramenopiles</taxon>
        <taxon>Ochrophyta</taxon>
        <taxon>Bacillariophyta</taxon>
        <taxon>Bacillariophyceae</taxon>
        <taxon>Bacillariophycidae</taxon>
        <taxon>Bacillariales</taxon>
        <taxon>Bacillariaceae</taxon>
        <taxon>Pseudo-nitzschia</taxon>
    </lineage>
</organism>
<sequence>MAPAPLPTAAGTQEGTAKAAAAGLPAPAADAASAKPASGITKKTTGTKSSSKTVTKASGAGTKAKKPVRKKKSTKSSSSAGGSSQLSASRAAQLDLASQRSAAAARKSDPLWYQLEDYVLPAVAEETPMTEGTGAKILPEQVQIVEAALEKNGLTRSDVTPQAFACLLEQARRYAIDILTDSQDYAFVANRTEITKADLALANDFRPDHPTAVTAQLPKLNLLAQTINRVPLPPIPTQCYSGVLLPSKRFQLTARTFDVVTSAQTAQKMVQAVPAFPAKAKTSSTGSSSGTTSKKGTSSSSKKSTKKAPSYGASRGRQIAINLKGDNNNSNKDKMDTTK</sequence>
<dbReference type="GO" id="GO:0000124">
    <property type="term" value="C:SAGA complex"/>
    <property type="evidence" value="ECO:0007669"/>
    <property type="project" value="TreeGrafter"/>
</dbReference>